<evidence type="ECO:0000259" key="1">
    <source>
        <dbReference type="Pfam" id="PF18096"/>
    </source>
</evidence>
<dbReference type="PANTHER" id="PTHR14741:SF32">
    <property type="entry name" value="TRIMETHYLGUANOSINE SYNTHASE"/>
    <property type="match status" value="1"/>
</dbReference>
<keyword evidence="2" id="KW-0489">Methyltransferase</keyword>
<keyword evidence="3" id="KW-1185">Reference proteome</keyword>
<dbReference type="Pfam" id="PF09445">
    <property type="entry name" value="Methyltransf_15"/>
    <property type="match status" value="1"/>
</dbReference>
<dbReference type="SUPFAM" id="SSF53335">
    <property type="entry name" value="S-adenosyl-L-methionine-dependent methyltransferases"/>
    <property type="match status" value="1"/>
</dbReference>
<dbReference type="Gene3D" id="3.40.50.150">
    <property type="entry name" value="Vaccinia Virus protein VP39"/>
    <property type="match status" value="1"/>
</dbReference>
<dbReference type="InterPro" id="IPR019012">
    <property type="entry name" value="RNA_cap_Gua-N2-MeTrfase"/>
</dbReference>
<gene>
    <name evidence="2" type="ORF">DQ384_32905</name>
</gene>
<protein>
    <submittedName>
        <fullName evidence="2">Methyltransferase domain-containing protein</fullName>
    </submittedName>
</protein>
<proteinExistence type="predicted"/>
<comment type="caution">
    <text evidence="2">The sequence shown here is derived from an EMBL/GenBank/DDBJ whole genome shotgun (WGS) entry which is preliminary data.</text>
</comment>
<evidence type="ECO:0000313" key="3">
    <source>
        <dbReference type="Proteomes" id="UP000253094"/>
    </source>
</evidence>
<reference evidence="2 3" key="1">
    <citation type="submission" date="2018-06" db="EMBL/GenBank/DDBJ databases">
        <title>Sphaerisporangium craniellae sp. nov., isolated from a marine sponge in the South China Sea.</title>
        <authorList>
            <person name="Li L."/>
        </authorList>
    </citation>
    <scope>NUCLEOTIDE SEQUENCE [LARGE SCALE GENOMIC DNA]</scope>
    <source>
        <strain evidence="2 3">CCTCC AA 208026</strain>
    </source>
</reference>
<organism evidence="2 3">
    <name type="scientific">Sphaerisporangium album</name>
    <dbReference type="NCBI Taxonomy" id="509200"/>
    <lineage>
        <taxon>Bacteria</taxon>
        <taxon>Bacillati</taxon>
        <taxon>Actinomycetota</taxon>
        <taxon>Actinomycetes</taxon>
        <taxon>Streptosporangiales</taxon>
        <taxon>Streptosporangiaceae</taxon>
        <taxon>Sphaerisporangium</taxon>
    </lineage>
</organism>
<sequence length="423" mass="44964">MARSPVARRAGTPTVQVRGCGPRHARGALASVRVELDAFRELLTPHGQEALGEAEAAVAEGADPVVAASRLRKSHDAALTGAALTQARLRARGVVKFGEDAARMYFTPDGLEQATRAEVAAHRARRFAPGTRVADACCGIGGDLIALARAGCRVDAVDLDPLTVEVARANAAALGLADRVTVRRGEASEIEPEAYDVLFADPARRSTGRRVFDPMAYSPPWPVVLDLVARAGAACLKVAPGIPYELIPEGAEAEWVSYRGEVKEAVLWTGALAARPGGRATMLPSGETLTADPSLGPAGHGPVARYLYEPDGAAIRAHLVAEVAALVDGHLIDPQIAYITGDAPVRTPWATRYEVLETLPFSLKRLRAALRERRIGTVTLKKRGSALDLERLRKDLRLSGDKSCVVALTRIGTHPFAFICQPA</sequence>
<feature type="domain" description="THUMP-like" evidence="1">
    <location>
        <begin position="350"/>
        <end position="422"/>
    </location>
</feature>
<accession>A0A367F2A3</accession>
<dbReference type="InterPro" id="IPR041497">
    <property type="entry name" value="Thump-like"/>
</dbReference>
<dbReference type="GO" id="GO:0036261">
    <property type="term" value="P:7-methylguanosine cap hypermethylation"/>
    <property type="evidence" value="ECO:0007669"/>
    <property type="project" value="InterPro"/>
</dbReference>
<dbReference type="Pfam" id="PF18096">
    <property type="entry name" value="Thump_like"/>
    <property type="match status" value="1"/>
</dbReference>
<dbReference type="InterPro" id="IPR029063">
    <property type="entry name" value="SAM-dependent_MTases_sf"/>
</dbReference>
<dbReference type="CDD" id="cd02440">
    <property type="entry name" value="AdoMet_MTases"/>
    <property type="match status" value="1"/>
</dbReference>
<name>A0A367F2A3_9ACTN</name>
<dbReference type="PANTHER" id="PTHR14741">
    <property type="entry name" value="S-ADENOSYLMETHIONINE-DEPENDENT METHYLTRANSFERASE RELATED"/>
    <property type="match status" value="1"/>
</dbReference>
<dbReference type="EMBL" id="QOIL01000024">
    <property type="protein sequence ID" value="RCG24453.1"/>
    <property type="molecule type" value="Genomic_DNA"/>
</dbReference>
<dbReference type="GO" id="GO:0008168">
    <property type="term" value="F:methyltransferase activity"/>
    <property type="evidence" value="ECO:0007669"/>
    <property type="project" value="UniProtKB-KW"/>
</dbReference>
<dbReference type="OrthoDB" id="9810570at2"/>
<dbReference type="Proteomes" id="UP000253094">
    <property type="component" value="Unassembled WGS sequence"/>
</dbReference>
<evidence type="ECO:0000313" key="2">
    <source>
        <dbReference type="EMBL" id="RCG24453.1"/>
    </source>
</evidence>
<keyword evidence="2" id="KW-0808">Transferase</keyword>
<dbReference type="AlphaFoldDB" id="A0A367F2A3"/>